<keyword evidence="1" id="KW-0547">Nucleotide-binding</keyword>
<dbReference type="AlphaFoldDB" id="D2RQG9"/>
<feature type="domain" description="PurM-like C-terminal" evidence="3">
    <location>
        <begin position="134"/>
        <end position="287"/>
    </location>
</feature>
<dbReference type="SUPFAM" id="SSF55326">
    <property type="entry name" value="PurM N-terminal domain-like"/>
    <property type="match status" value="1"/>
</dbReference>
<comment type="catalytic activity">
    <reaction evidence="1">
        <text>thiamine phosphate + ATP = thiamine diphosphate + ADP</text>
        <dbReference type="Rhea" id="RHEA:15913"/>
        <dbReference type="ChEBI" id="CHEBI:30616"/>
        <dbReference type="ChEBI" id="CHEBI:37575"/>
        <dbReference type="ChEBI" id="CHEBI:58937"/>
        <dbReference type="ChEBI" id="CHEBI:456216"/>
        <dbReference type="EC" id="2.7.4.16"/>
    </reaction>
</comment>
<dbReference type="Gene3D" id="3.90.650.10">
    <property type="entry name" value="PurM-like C-terminal domain"/>
    <property type="match status" value="1"/>
</dbReference>
<dbReference type="PIRSF" id="PIRSF005303">
    <property type="entry name" value="Thiam_monoph_kin"/>
    <property type="match status" value="1"/>
</dbReference>
<accession>D2RQG9</accession>
<dbReference type="eggNOG" id="arCOG00638">
    <property type="taxonomic scope" value="Archaea"/>
</dbReference>
<keyword evidence="1" id="KW-0067">ATP-binding</keyword>
<gene>
    <name evidence="1" type="primary">thiL</name>
    <name evidence="4" type="ordered locus">Htur_3484</name>
</gene>
<comment type="miscellaneous">
    <text evidence="1">Reaction mechanism of ThiL seems to utilize a direct, inline transfer of the gamma-phosphate of ATP to TMP rather than a phosphorylated enzyme intermediate.</text>
</comment>
<proteinExistence type="inferred from homology"/>
<feature type="binding site" evidence="1">
    <location>
        <position position="107"/>
    </location>
    <ligand>
        <name>Mg(2+)</name>
        <dbReference type="ChEBI" id="CHEBI:18420"/>
        <label>1</label>
    </ligand>
</feature>
<dbReference type="Pfam" id="PF02769">
    <property type="entry name" value="AIRS_C"/>
    <property type="match status" value="1"/>
</dbReference>
<dbReference type="Proteomes" id="UP000001903">
    <property type="component" value="Chromosome"/>
</dbReference>
<comment type="caution">
    <text evidence="1">Lacks conserved residue(s) required for the propagation of feature annotation.</text>
</comment>
<feature type="binding site" evidence="1">
    <location>
        <position position="20"/>
    </location>
    <ligand>
        <name>Mg(2+)</name>
        <dbReference type="ChEBI" id="CHEBI:18420"/>
        <label>3</label>
    </ligand>
</feature>
<dbReference type="EMBL" id="CP001860">
    <property type="protein sequence ID" value="ADB62346.1"/>
    <property type="molecule type" value="Genomic_DNA"/>
</dbReference>
<keyword evidence="5" id="KW-1185">Reference proteome</keyword>
<dbReference type="PANTHER" id="PTHR30270">
    <property type="entry name" value="THIAMINE-MONOPHOSPHATE KINASE"/>
    <property type="match status" value="1"/>
</dbReference>
<evidence type="ECO:0000313" key="5">
    <source>
        <dbReference type="Proteomes" id="UP000001903"/>
    </source>
</evidence>
<feature type="binding site" evidence="1">
    <location>
        <position position="202"/>
    </location>
    <ligand>
        <name>Mg(2+)</name>
        <dbReference type="ChEBI" id="CHEBI:18420"/>
        <label>5</label>
    </ligand>
</feature>
<feature type="binding site" evidence="1">
    <location>
        <position position="199"/>
    </location>
    <ligand>
        <name>Mg(2+)</name>
        <dbReference type="ChEBI" id="CHEBI:18420"/>
        <label>3</label>
    </ligand>
</feature>
<dbReference type="KEGG" id="htu:Htur_3484"/>
<dbReference type="NCBIfam" id="TIGR01379">
    <property type="entry name" value="thiL"/>
    <property type="match status" value="1"/>
</dbReference>
<feature type="binding site" evidence="1">
    <location>
        <position position="60"/>
    </location>
    <ligand>
        <name>Mg(2+)</name>
        <dbReference type="ChEBI" id="CHEBI:18420"/>
        <label>4</label>
    </ligand>
</feature>
<name>D2RQG9_HALTV</name>
<dbReference type="GO" id="GO:0005524">
    <property type="term" value="F:ATP binding"/>
    <property type="evidence" value="ECO:0007669"/>
    <property type="project" value="UniProtKB-UniRule"/>
</dbReference>
<dbReference type="GO" id="GO:0009228">
    <property type="term" value="P:thiamine biosynthetic process"/>
    <property type="evidence" value="ECO:0007669"/>
    <property type="project" value="UniProtKB-KW"/>
</dbReference>
<dbReference type="SUPFAM" id="SSF56042">
    <property type="entry name" value="PurM C-terminal domain-like"/>
    <property type="match status" value="1"/>
</dbReference>
<feature type="binding site" evidence="1">
    <location>
        <position position="20"/>
    </location>
    <ligand>
        <name>Mg(2+)</name>
        <dbReference type="ChEBI" id="CHEBI:18420"/>
        <label>4</label>
    </ligand>
</feature>
<dbReference type="InterPro" id="IPR010918">
    <property type="entry name" value="PurM-like_C_dom"/>
</dbReference>
<dbReference type="Gene3D" id="3.30.1330.10">
    <property type="entry name" value="PurM-like, N-terminal domain"/>
    <property type="match status" value="1"/>
</dbReference>
<organism evidence="4 5">
    <name type="scientific">Haloterrigena turkmenica (strain ATCC 51198 / DSM 5511 / JCM 9101 / NCIMB 13204 / VKM B-1734 / 4k)</name>
    <name type="common">Halococcus turkmenicus</name>
    <dbReference type="NCBI Taxonomy" id="543526"/>
    <lineage>
        <taxon>Archaea</taxon>
        <taxon>Methanobacteriati</taxon>
        <taxon>Methanobacteriota</taxon>
        <taxon>Stenosarchaea group</taxon>
        <taxon>Halobacteria</taxon>
        <taxon>Halobacteriales</taxon>
        <taxon>Natrialbaceae</taxon>
        <taxon>Haloterrigena</taxon>
    </lineage>
</organism>
<evidence type="ECO:0000313" key="4">
    <source>
        <dbReference type="EMBL" id="ADB62346.1"/>
    </source>
</evidence>
<feature type="binding site" evidence="1">
    <location>
        <position position="32"/>
    </location>
    <ligand>
        <name>Mg(2+)</name>
        <dbReference type="ChEBI" id="CHEBI:18420"/>
        <label>2</label>
    </ligand>
</feature>
<feature type="domain" description="PurM-like N-terminal" evidence="2">
    <location>
        <begin position="18"/>
        <end position="123"/>
    </location>
</feature>
<protein>
    <recommendedName>
        <fullName evidence="1">Thiamine-monophosphate kinase</fullName>
        <shortName evidence="1">TMP kinase</shortName>
        <shortName evidence="1">Thiamine-phosphate kinase</shortName>
        <ecNumber evidence="1">2.7.4.16</ecNumber>
    </recommendedName>
</protein>
<feature type="binding site" evidence="1">
    <location>
        <position position="60"/>
    </location>
    <ligand>
        <name>Mg(2+)</name>
        <dbReference type="ChEBI" id="CHEBI:18420"/>
        <label>3</label>
    </ligand>
</feature>
<dbReference type="InterPro" id="IPR036921">
    <property type="entry name" value="PurM-like_N_sf"/>
</dbReference>
<comment type="similarity">
    <text evidence="1">Belongs to the thiamine-monophosphate kinase family.</text>
</comment>
<keyword evidence="1" id="KW-0784">Thiamine biosynthesis</keyword>
<reference evidence="4 5" key="1">
    <citation type="journal article" date="2010" name="Stand. Genomic Sci.">
        <title>Complete genome sequence of Haloterrigena turkmenica type strain (4k).</title>
        <authorList>
            <person name="Saunders E."/>
            <person name="Tindall B.J."/>
            <person name="Fahnrich R."/>
            <person name="Lapidus A."/>
            <person name="Copeland A."/>
            <person name="Del Rio T.G."/>
            <person name="Lucas S."/>
            <person name="Chen F."/>
            <person name="Tice H."/>
            <person name="Cheng J.F."/>
            <person name="Han C."/>
            <person name="Detter J.C."/>
            <person name="Bruce D."/>
            <person name="Goodwin L."/>
            <person name="Chain P."/>
            <person name="Pitluck S."/>
            <person name="Pati A."/>
            <person name="Ivanova N."/>
            <person name="Mavromatis K."/>
            <person name="Chen A."/>
            <person name="Palaniappan K."/>
            <person name="Land M."/>
            <person name="Hauser L."/>
            <person name="Chang Y.J."/>
            <person name="Jeffries C.D."/>
            <person name="Brettin T."/>
            <person name="Rohde M."/>
            <person name="Goker M."/>
            <person name="Bristow J."/>
            <person name="Eisen J.A."/>
            <person name="Markowitz V."/>
            <person name="Hugenholtz P."/>
            <person name="Klenk H.P."/>
            <person name="Kyrpides N.C."/>
        </authorList>
    </citation>
    <scope>NUCLEOTIDE SEQUENCE [LARGE SCALE GENOMIC DNA]</scope>
    <source>
        <strain evidence="5">ATCC 51198 / DSM 5511 / JCM 9101 / NCIMB 13204 / VKM B-1734 / 4k</strain>
    </source>
</reference>
<dbReference type="InterPro" id="IPR006283">
    <property type="entry name" value="ThiL-like"/>
</dbReference>
<sequence length="307" mass="31886">MDERAALSLLEGELEAAGDDAAVVDDLVITTDMLHERTDFPTGTTRYTAGWRAVGASLSDVAAMGADATAAVAAYAAPEFDRDELLAFVRGARDVCNRVDAAYVGGDLDGHSEFTVSTTAVGRSDDPVRRSGAEPGDLLCVTGTLGRSAAGLELFGRSAREDSASDDDSGVERANDLFRFEPRVAAGAALAPHATAMMDSSDGLARSLHQLAEASDCGFAVDSEAVPVAEALFELADGEGTDADPLERAIAFGEDFELVATLPESALETVRAAIDVDLSVIGSVTEPVEGITLDGEKLPDRGYTHGT</sequence>
<evidence type="ECO:0000259" key="2">
    <source>
        <dbReference type="Pfam" id="PF00586"/>
    </source>
</evidence>
<feature type="binding site" evidence="1">
    <location>
        <position position="303"/>
    </location>
    <ligand>
        <name>substrate</name>
    </ligand>
</feature>
<feature type="binding site" evidence="1">
    <location>
        <position position="254"/>
    </location>
    <ligand>
        <name>substrate</name>
    </ligand>
</feature>
<evidence type="ECO:0000259" key="3">
    <source>
        <dbReference type="Pfam" id="PF02769"/>
    </source>
</evidence>
<feature type="binding site" evidence="1">
    <location>
        <position position="39"/>
    </location>
    <ligand>
        <name>substrate</name>
    </ligand>
</feature>
<dbReference type="InterPro" id="IPR036676">
    <property type="entry name" value="PurM-like_C_sf"/>
</dbReference>
<dbReference type="GO" id="GO:0000287">
    <property type="term" value="F:magnesium ion binding"/>
    <property type="evidence" value="ECO:0007669"/>
    <property type="project" value="UniProtKB-UniRule"/>
</dbReference>
<dbReference type="EC" id="2.7.4.16" evidence="1"/>
<feature type="binding site" evidence="1">
    <location>
        <position position="60"/>
    </location>
    <ligand>
        <name>Mg(2+)</name>
        <dbReference type="ChEBI" id="CHEBI:18420"/>
        <label>2</label>
    </ligand>
</feature>
<dbReference type="GO" id="GO:0009229">
    <property type="term" value="P:thiamine diphosphate biosynthetic process"/>
    <property type="evidence" value="ECO:0007669"/>
    <property type="project" value="UniProtKB-UniRule"/>
</dbReference>
<feature type="binding site" evidence="1">
    <location>
        <position position="30"/>
    </location>
    <ligand>
        <name>Mg(2+)</name>
        <dbReference type="ChEBI" id="CHEBI:18420"/>
        <label>4</label>
    </ligand>
</feature>
<keyword evidence="1 4" id="KW-0808">Transferase</keyword>
<feature type="binding site" evidence="1">
    <location>
        <position position="31"/>
    </location>
    <ligand>
        <name>Mg(2+)</name>
        <dbReference type="ChEBI" id="CHEBI:18420"/>
        <label>1</label>
    </ligand>
</feature>
<feature type="binding site" evidence="1">
    <location>
        <position position="32"/>
    </location>
    <ligand>
        <name>Mg(2+)</name>
        <dbReference type="ChEBI" id="CHEBI:18420"/>
        <label>1</label>
    </ligand>
</feature>
<comment type="function">
    <text evidence="1">Catalyzes the ATP-dependent phosphorylation of thiamine-monophosphate (TMP) to form thiamine-pyrophosphate (TPP), the active form of vitamin B1.</text>
</comment>
<dbReference type="GeneID" id="8744104"/>
<dbReference type="GO" id="GO:0009030">
    <property type="term" value="F:thiamine-phosphate kinase activity"/>
    <property type="evidence" value="ECO:0007669"/>
    <property type="project" value="UniProtKB-UniRule"/>
</dbReference>
<evidence type="ECO:0000256" key="1">
    <source>
        <dbReference type="HAMAP-Rule" id="MF_02128"/>
    </source>
</evidence>
<dbReference type="HAMAP" id="MF_02128">
    <property type="entry name" value="TMP_kinase"/>
    <property type="match status" value="1"/>
</dbReference>
<feature type="binding site" evidence="1">
    <location>
        <position position="130"/>
    </location>
    <ligand>
        <name>ATP</name>
        <dbReference type="ChEBI" id="CHEBI:30616"/>
    </ligand>
</feature>
<comment type="pathway">
    <text evidence="1">Cofactor biosynthesis; thiamine diphosphate biosynthesis; thiamine diphosphate from thiamine phosphate: step 1/1.</text>
</comment>
<keyword evidence="1 4" id="KW-0418">Kinase</keyword>
<dbReference type="InterPro" id="IPR016188">
    <property type="entry name" value="PurM-like_N"/>
</dbReference>
<dbReference type="Pfam" id="PF00586">
    <property type="entry name" value="AIRS"/>
    <property type="match status" value="1"/>
</dbReference>
<dbReference type="STRING" id="543526.Htur_3484"/>
<dbReference type="CDD" id="cd02194">
    <property type="entry name" value="ThiL"/>
    <property type="match status" value="1"/>
</dbReference>
<dbReference type="RefSeq" id="WP_012944602.1">
    <property type="nucleotide sequence ID" value="NC_013743.1"/>
</dbReference>
<keyword evidence="1" id="KW-0479">Metal-binding</keyword>
<dbReference type="HOGENOM" id="CLU_046964_2_0_2"/>
<keyword evidence="1" id="KW-0460">Magnesium</keyword>
<dbReference type="PANTHER" id="PTHR30270:SF3">
    <property type="entry name" value="THIAMINE-MONOPHOSPHATE KINASE"/>
    <property type="match status" value="1"/>
</dbReference>
<feature type="binding site" evidence="1">
    <location>
        <position position="201"/>
    </location>
    <ligand>
        <name>ATP</name>
        <dbReference type="ChEBI" id="CHEBI:30616"/>
    </ligand>
</feature>
<feature type="binding site" evidence="1">
    <location>
        <begin position="106"/>
        <end position="107"/>
    </location>
    <ligand>
        <name>ATP</name>
        <dbReference type="ChEBI" id="CHEBI:30616"/>
    </ligand>
</feature>
<dbReference type="OrthoDB" id="45909at2157"/>
<dbReference type="UniPathway" id="UPA00060">
    <property type="reaction ID" value="UER00142"/>
</dbReference>